<dbReference type="Pfam" id="PF00289">
    <property type="entry name" value="Biotin_carb_N"/>
    <property type="match status" value="1"/>
</dbReference>
<dbReference type="InterPro" id="IPR013815">
    <property type="entry name" value="ATP_grasp_subdomain_1"/>
</dbReference>
<evidence type="ECO:0000256" key="5">
    <source>
        <dbReference type="ARBA" id="ARBA00023267"/>
    </source>
</evidence>
<keyword evidence="11" id="KW-1185">Reference proteome</keyword>
<dbReference type="PANTHER" id="PTHR18866">
    <property type="entry name" value="CARBOXYLASE:PYRUVATE/ACETYL-COA/PROPIONYL-COA CARBOXYLASE"/>
    <property type="match status" value="1"/>
</dbReference>
<name>A0A7W6BYL8_9HYPH</name>
<reference evidence="10 11" key="1">
    <citation type="submission" date="2020-08" db="EMBL/GenBank/DDBJ databases">
        <title>Genomic Encyclopedia of Type Strains, Phase IV (KMG-IV): sequencing the most valuable type-strain genomes for metagenomic binning, comparative biology and taxonomic classification.</title>
        <authorList>
            <person name="Goeker M."/>
        </authorList>
    </citation>
    <scope>NUCLEOTIDE SEQUENCE [LARGE SCALE GENOMIC DNA]</scope>
    <source>
        <strain evidence="10 11">DSM 25024</strain>
    </source>
</reference>
<dbReference type="Pfam" id="PF02786">
    <property type="entry name" value="CPSase_L_D2"/>
    <property type="match status" value="1"/>
</dbReference>
<dbReference type="GO" id="GO:0004075">
    <property type="term" value="F:biotin carboxylase activity"/>
    <property type="evidence" value="ECO:0007669"/>
    <property type="project" value="UniProtKB-EC"/>
</dbReference>
<dbReference type="InterPro" id="IPR011761">
    <property type="entry name" value="ATP-grasp"/>
</dbReference>
<sequence length="577" mass="61102">MRKVLIANRGEIALRIARACRDHGVASVAVYADVDADAPFVRFADEAYPLGGNAPADTYLHIEKLLDVARRAGADAVHPGYGFLSERPEFARAVTEAGINWIGPDARVIEALGDKTRAREIAARVGAPLVPGSDGPVKDAGEALAFAEAHGLPIAIKAAFGGGGRGMKVAWRLEEVEELFASATREAEAAFGRGECFVERFLDRPRHVEAQILADRHGTVLVVGTRDCSLQRRNQKLVEEAPAPFLSLEQRERIHEGARAVCAEAGYVGAGTVEFLLGQDGTISFLEVNTRLQVEHPVTEETTGLDLVVEQLRIADGEPLRITSTPEPRGHSIEFRINAEDPARGFLPTPGPVTLFDPPSGPGVRVDAGVVSGSVVPGYFDSMMAKLVVTGPTRAAAIARARRALSGFRIEGVATVLPFHRAVLDAPDFAGDALRVHTRWIETEFAGELAAAPRPEPLDEMATVRLPVEIDGRRHMLGLPAAFLARLGTTGGAPVAAAEETPADAARLAAPVAGTLQGWRVEDGARVEAGQVVAVMEAMKMETQVTAHAAGTIALVAEPGAYLQAGEALARIEAGPA</sequence>
<dbReference type="InterPro" id="IPR011764">
    <property type="entry name" value="Biotin_carboxylation_dom"/>
</dbReference>
<dbReference type="RefSeq" id="WP_090965839.1">
    <property type="nucleotide sequence ID" value="NZ_FOOA01000021.1"/>
</dbReference>
<gene>
    <name evidence="10" type="ORF">GGR05_003330</name>
</gene>
<evidence type="ECO:0000313" key="11">
    <source>
        <dbReference type="Proteomes" id="UP000531216"/>
    </source>
</evidence>
<evidence type="ECO:0000259" key="8">
    <source>
        <dbReference type="PROSITE" id="PS50975"/>
    </source>
</evidence>
<comment type="cofactor">
    <cofactor evidence="1">
        <name>biotin</name>
        <dbReference type="ChEBI" id="CHEBI:57586"/>
    </cofactor>
</comment>
<keyword evidence="4 6" id="KW-0067">ATP-binding</keyword>
<dbReference type="Proteomes" id="UP000531216">
    <property type="component" value="Unassembled WGS sequence"/>
</dbReference>
<evidence type="ECO:0000256" key="3">
    <source>
        <dbReference type="ARBA" id="ARBA00022741"/>
    </source>
</evidence>
<dbReference type="InterPro" id="IPR011053">
    <property type="entry name" value="Single_hybrid_motif"/>
</dbReference>
<dbReference type="InterPro" id="IPR005479">
    <property type="entry name" value="CPAse_ATP-bd"/>
</dbReference>
<dbReference type="EC" id="6.3.4.14" evidence="10"/>
<dbReference type="EC" id="6.4.1.2" evidence="10"/>
<dbReference type="InterPro" id="IPR050856">
    <property type="entry name" value="Biotin_carboxylase_complex"/>
</dbReference>
<dbReference type="PROSITE" id="PS00188">
    <property type="entry name" value="BIOTIN"/>
    <property type="match status" value="1"/>
</dbReference>
<evidence type="ECO:0000256" key="2">
    <source>
        <dbReference type="ARBA" id="ARBA00022598"/>
    </source>
</evidence>
<comment type="caution">
    <text evidence="10">The sequence shown here is derived from an EMBL/GenBank/DDBJ whole genome shotgun (WGS) entry which is preliminary data.</text>
</comment>
<dbReference type="Pfam" id="PF00364">
    <property type="entry name" value="Biotin_lipoyl"/>
    <property type="match status" value="1"/>
</dbReference>
<dbReference type="InterPro" id="IPR000089">
    <property type="entry name" value="Biotin_lipoyl"/>
</dbReference>
<feature type="domain" description="Biotin carboxylation" evidence="9">
    <location>
        <begin position="1"/>
        <end position="444"/>
    </location>
</feature>
<keyword evidence="2 10" id="KW-0436">Ligase</keyword>
<dbReference type="Pfam" id="PF02785">
    <property type="entry name" value="Biotin_carb_C"/>
    <property type="match status" value="1"/>
</dbReference>
<dbReference type="AlphaFoldDB" id="A0A7W6BYL8"/>
<dbReference type="GO" id="GO:0046872">
    <property type="term" value="F:metal ion binding"/>
    <property type="evidence" value="ECO:0007669"/>
    <property type="project" value="InterPro"/>
</dbReference>
<evidence type="ECO:0000256" key="6">
    <source>
        <dbReference type="PROSITE-ProRule" id="PRU00409"/>
    </source>
</evidence>
<dbReference type="FunFam" id="3.40.50.20:FF:000010">
    <property type="entry name" value="Propionyl-CoA carboxylase subunit alpha"/>
    <property type="match status" value="1"/>
</dbReference>
<dbReference type="PANTHER" id="PTHR18866:SF33">
    <property type="entry name" value="METHYLCROTONOYL-COA CARBOXYLASE SUBUNIT ALPHA, MITOCHONDRIAL-RELATED"/>
    <property type="match status" value="1"/>
</dbReference>
<dbReference type="EC" id="6.4.1.3" evidence="10"/>
<dbReference type="EMBL" id="JACIDO010000007">
    <property type="protein sequence ID" value="MBB3937165.1"/>
    <property type="molecule type" value="Genomic_DNA"/>
</dbReference>
<proteinExistence type="predicted"/>
<dbReference type="FunFam" id="3.30.1490.20:FF:000018">
    <property type="entry name" value="Biotin carboxylase"/>
    <property type="match status" value="1"/>
</dbReference>
<dbReference type="PROSITE" id="PS50968">
    <property type="entry name" value="BIOTINYL_LIPOYL"/>
    <property type="match status" value="1"/>
</dbReference>
<organism evidence="10 11">
    <name type="scientific">Aureimonas phyllosphaerae</name>
    <dbReference type="NCBI Taxonomy" id="1166078"/>
    <lineage>
        <taxon>Bacteria</taxon>
        <taxon>Pseudomonadati</taxon>
        <taxon>Pseudomonadota</taxon>
        <taxon>Alphaproteobacteria</taxon>
        <taxon>Hyphomicrobiales</taxon>
        <taxon>Aurantimonadaceae</taxon>
        <taxon>Aureimonas</taxon>
    </lineage>
</organism>
<dbReference type="Gene3D" id="2.40.50.100">
    <property type="match status" value="1"/>
</dbReference>
<dbReference type="GO" id="GO:0004658">
    <property type="term" value="F:propionyl-CoA carboxylase activity"/>
    <property type="evidence" value="ECO:0007669"/>
    <property type="project" value="UniProtKB-EC"/>
</dbReference>
<dbReference type="InterPro" id="IPR011054">
    <property type="entry name" value="Rudment_hybrid_motif"/>
</dbReference>
<dbReference type="SUPFAM" id="SSF52440">
    <property type="entry name" value="PreATP-grasp domain"/>
    <property type="match status" value="1"/>
</dbReference>
<protein>
    <submittedName>
        <fullName evidence="10">Acetyl-CoA/propionyl-CoA carboxylase biotin carboxyl carrier protein</fullName>
        <ecNumber evidence="10">6.3.4.14</ecNumber>
        <ecNumber evidence="10">6.4.1.2</ecNumber>
        <ecNumber evidence="10">6.4.1.3</ecNumber>
    </submittedName>
</protein>
<dbReference type="PROSITE" id="PS00867">
    <property type="entry name" value="CPSASE_2"/>
    <property type="match status" value="1"/>
</dbReference>
<dbReference type="GO" id="GO:0005524">
    <property type="term" value="F:ATP binding"/>
    <property type="evidence" value="ECO:0007669"/>
    <property type="project" value="UniProtKB-UniRule"/>
</dbReference>
<dbReference type="Gene3D" id="3.40.50.20">
    <property type="match status" value="1"/>
</dbReference>
<evidence type="ECO:0000313" key="10">
    <source>
        <dbReference type="EMBL" id="MBB3937165.1"/>
    </source>
</evidence>
<evidence type="ECO:0000256" key="1">
    <source>
        <dbReference type="ARBA" id="ARBA00001953"/>
    </source>
</evidence>
<keyword evidence="5" id="KW-0092">Biotin</keyword>
<dbReference type="GO" id="GO:0003989">
    <property type="term" value="F:acetyl-CoA carboxylase activity"/>
    <property type="evidence" value="ECO:0007669"/>
    <property type="project" value="UniProtKB-EC"/>
</dbReference>
<evidence type="ECO:0000256" key="4">
    <source>
        <dbReference type="ARBA" id="ARBA00022840"/>
    </source>
</evidence>
<dbReference type="SMART" id="SM00878">
    <property type="entry name" value="Biotin_carb_C"/>
    <property type="match status" value="1"/>
</dbReference>
<evidence type="ECO:0000259" key="9">
    <source>
        <dbReference type="PROSITE" id="PS50979"/>
    </source>
</evidence>
<evidence type="ECO:0000259" key="7">
    <source>
        <dbReference type="PROSITE" id="PS50968"/>
    </source>
</evidence>
<dbReference type="PROSITE" id="PS50979">
    <property type="entry name" value="BC"/>
    <property type="match status" value="1"/>
</dbReference>
<dbReference type="InterPro" id="IPR016185">
    <property type="entry name" value="PreATP-grasp_dom_sf"/>
</dbReference>
<feature type="domain" description="ATP-grasp" evidence="8">
    <location>
        <begin position="119"/>
        <end position="316"/>
    </location>
</feature>
<dbReference type="InterPro" id="IPR005481">
    <property type="entry name" value="BC-like_N"/>
</dbReference>
<feature type="domain" description="Lipoyl-binding" evidence="7">
    <location>
        <begin position="496"/>
        <end position="573"/>
    </location>
</feature>
<dbReference type="SUPFAM" id="SSF56059">
    <property type="entry name" value="Glutathione synthetase ATP-binding domain-like"/>
    <property type="match status" value="1"/>
</dbReference>
<accession>A0A7W6BYL8</accession>
<dbReference type="SUPFAM" id="SSF51230">
    <property type="entry name" value="Single hybrid motif"/>
    <property type="match status" value="1"/>
</dbReference>
<dbReference type="Gene3D" id="3.30.470.20">
    <property type="entry name" value="ATP-grasp fold, B domain"/>
    <property type="match status" value="1"/>
</dbReference>
<dbReference type="InterPro" id="IPR005482">
    <property type="entry name" value="Biotin_COase_C"/>
</dbReference>
<keyword evidence="3 6" id="KW-0547">Nucleotide-binding</keyword>
<dbReference type="InterPro" id="IPR001882">
    <property type="entry name" value="Biotin_BS"/>
</dbReference>
<dbReference type="CDD" id="cd06850">
    <property type="entry name" value="biotinyl_domain"/>
    <property type="match status" value="1"/>
</dbReference>
<dbReference type="SUPFAM" id="SSF51246">
    <property type="entry name" value="Rudiment single hybrid motif"/>
    <property type="match status" value="1"/>
</dbReference>
<dbReference type="Gene3D" id="3.30.1490.20">
    <property type="entry name" value="ATP-grasp fold, A domain"/>
    <property type="match status" value="1"/>
</dbReference>
<dbReference type="PROSITE" id="PS50975">
    <property type="entry name" value="ATP_GRASP"/>
    <property type="match status" value="1"/>
</dbReference>
<dbReference type="OrthoDB" id="9763189at2"/>